<dbReference type="OrthoDB" id="10264870at2759"/>
<dbReference type="GO" id="GO:0000124">
    <property type="term" value="C:SAGA complex"/>
    <property type="evidence" value="ECO:0000318"/>
    <property type="project" value="GO_Central"/>
</dbReference>
<organism evidence="3 4">
    <name type="scientific">Helianthus annuus</name>
    <name type="common">Common sunflower</name>
    <dbReference type="NCBI Taxonomy" id="4232"/>
    <lineage>
        <taxon>Eukaryota</taxon>
        <taxon>Viridiplantae</taxon>
        <taxon>Streptophyta</taxon>
        <taxon>Embryophyta</taxon>
        <taxon>Tracheophyta</taxon>
        <taxon>Spermatophyta</taxon>
        <taxon>Magnoliopsida</taxon>
        <taxon>eudicotyledons</taxon>
        <taxon>Gunneridae</taxon>
        <taxon>Pentapetalae</taxon>
        <taxon>asterids</taxon>
        <taxon>campanulids</taxon>
        <taxon>Asterales</taxon>
        <taxon>Asteraceae</taxon>
        <taxon>Asteroideae</taxon>
        <taxon>Heliantheae alliance</taxon>
        <taxon>Heliantheae</taxon>
        <taxon>Helianthus</taxon>
    </lineage>
</organism>
<name>A0A251U343_HELAN</name>
<feature type="region of interest" description="Disordered" evidence="1">
    <location>
        <begin position="196"/>
        <end position="216"/>
    </location>
</feature>
<dbReference type="InterPro" id="IPR024738">
    <property type="entry name" value="Hfi1/Tada1"/>
</dbReference>
<evidence type="ECO:0000256" key="1">
    <source>
        <dbReference type="SAM" id="MobiDB-lite"/>
    </source>
</evidence>
<keyword evidence="4" id="KW-1185">Reference proteome</keyword>
<dbReference type="Gramene" id="mRNA:HanXRQr2_Chr09g0413451">
    <property type="protein sequence ID" value="CDS:HanXRQr2_Chr09g0413451.1"/>
    <property type="gene ID" value="HanXRQr2_Chr09g0413451"/>
</dbReference>
<dbReference type="EMBL" id="MNCJ02000324">
    <property type="protein sequence ID" value="KAF5793086.1"/>
    <property type="molecule type" value="Genomic_DNA"/>
</dbReference>
<proteinExistence type="predicted"/>
<feature type="compositionally biased region" description="Low complexity" evidence="1">
    <location>
        <begin position="196"/>
        <end position="211"/>
    </location>
</feature>
<feature type="region of interest" description="Disordered" evidence="1">
    <location>
        <begin position="102"/>
        <end position="143"/>
    </location>
</feature>
<reference evidence="3" key="2">
    <citation type="submission" date="2017-02" db="EMBL/GenBank/DDBJ databases">
        <title>Sunflower complete genome.</title>
        <authorList>
            <person name="Langlade N."/>
            <person name="Munos S."/>
        </authorList>
    </citation>
    <scope>NUCLEOTIDE SEQUENCE [LARGE SCALE GENOMIC DNA]</scope>
    <source>
        <tissue evidence="3">Leaves</tissue>
    </source>
</reference>
<dbReference type="InParanoid" id="A0A251U343"/>
<dbReference type="Pfam" id="PF12767">
    <property type="entry name" value="SAGA-Tad1"/>
    <property type="match status" value="2"/>
</dbReference>
<dbReference type="Proteomes" id="UP000215914">
    <property type="component" value="Chromosome 9"/>
</dbReference>
<protein>
    <submittedName>
        <fullName evidence="2 3">Transcriptional coactivator Hfi1/Transcriptional adapter 1</fullName>
    </submittedName>
</protein>
<dbReference type="OMA" id="RQHERIN"/>
<dbReference type="GO" id="GO:0006357">
    <property type="term" value="P:regulation of transcription by RNA polymerase II"/>
    <property type="evidence" value="ECO:0000318"/>
    <property type="project" value="GO_Central"/>
</dbReference>
<dbReference type="GO" id="GO:0003713">
    <property type="term" value="F:transcription coactivator activity"/>
    <property type="evidence" value="ECO:0000318"/>
    <property type="project" value="GO_Central"/>
</dbReference>
<sequence>MKPPQKHPWINLAGLKDQLTKNIGPEKSHQYFDCLRRFLSLKISKIEFNKRCLRTVGKDNISLHNQLIRSILKSAVGNGNGNGNKTCYHENGSVPVVHSVHPAESLGKKPEKEVSTSPSLRAPLGIPHWRDSGSRKASSLGTYSDTGGLIETTKLKERMDQLTATQGLRVSIDCASVVNNGLDAYLKRLIRSFSELSGSKSGSTSGTESKSMNNGSIKHQAHFRPLINGYRPGHLHQMQGLERKRVISLVDLTNAMELNPQQLGVEWPILLEKVCIHGFTE</sequence>
<evidence type="ECO:0000313" key="3">
    <source>
        <dbReference type="EMBL" id="OTG16701.1"/>
    </source>
</evidence>
<dbReference type="EMBL" id="CM007898">
    <property type="protein sequence ID" value="OTG16701.1"/>
    <property type="molecule type" value="Genomic_DNA"/>
</dbReference>
<dbReference type="STRING" id="4232.A0A251U343"/>
<evidence type="ECO:0000313" key="4">
    <source>
        <dbReference type="Proteomes" id="UP000215914"/>
    </source>
</evidence>
<reference evidence="2" key="3">
    <citation type="submission" date="2020-06" db="EMBL/GenBank/DDBJ databases">
        <title>Helianthus annuus Genome sequencing and assembly Release 2.</title>
        <authorList>
            <person name="Gouzy J."/>
            <person name="Langlade N."/>
            <person name="Munos S."/>
        </authorList>
    </citation>
    <scope>NUCLEOTIDE SEQUENCE</scope>
    <source>
        <tissue evidence="2">Leaves</tissue>
    </source>
</reference>
<gene>
    <name evidence="3" type="ORF">HannXRQ_Chr09g0274291</name>
    <name evidence="2" type="ORF">HanXRQr2_Chr09g0413451</name>
</gene>
<dbReference type="PANTHER" id="PTHR21277">
    <property type="entry name" value="TRANSCRIPTIONAL ADAPTER 1"/>
    <property type="match status" value="1"/>
</dbReference>
<dbReference type="PANTHER" id="PTHR21277:SF33">
    <property type="entry name" value="TRANSCRIPTIONAL COACTIVATOR HFI1_TRANSCRIPTIONAL ADAPTER 1-RELATED"/>
    <property type="match status" value="1"/>
</dbReference>
<reference evidence="2 4" key="1">
    <citation type="journal article" date="2017" name="Nature">
        <title>The sunflower genome provides insights into oil metabolism, flowering and Asterid evolution.</title>
        <authorList>
            <person name="Badouin H."/>
            <person name="Gouzy J."/>
            <person name="Grassa C.J."/>
            <person name="Murat F."/>
            <person name="Staton S.E."/>
            <person name="Cottret L."/>
            <person name="Lelandais-Briere C."/>
            <person name="Owens G.L."/>
            <person name="Carrere S."/>
            <person name="Mayjonade B."/>
            <person name="Legrand L."/>
            <person name="Gill N."/>
            <person name="Kane N.C."/>
            <person name="Bowers J.E."/>
            <person name="Hubner S."/>
            <person name="Bellec A."/>
            <person name="Berard A."/>
            <person name="Berges H."/>
            <person name="Blanchet N."/>
            <person name="Boniface M.C."/>
            <person name="Brunel D."/>
            <person name="Catrice O."/>
            <person name="Chaidir N."/>
            <person name="Claudel C."/>
            <person name="Donnadieu C."/>
            <person name="Faraut T."/>
            <person name="Fievet G."/>
            <person name="Helmstetter N."/>
            <person name="King M."/>
            <person name="Knapp S.J."/>
            <person name="Lai Z."/>
            <person name="Le Paslier M.C."/>
            <person name="Lippi Y."/>
            <person name="Lorenzon L."/>
            <person name="Mandel J.R."/>
            <person name="Marage G."/>
            <person name="Marchand G."/>
            <person name="Marquand E."/>
            <person name="Bret-Mestries E."/>
            <person name="Morien E."/>
            <person name="Nambeesan S."/>
            <person name="Nguyen T."/>
            <person name="Pegot-Espagnet P."/>
            <person name="Pouilly N."/>
            <person name="Raftis F."/>
            <person name="Sallet E."/>
            <person name="Schiex T."/>
            <person name="Thomas J."/>
            <person name="Vandecasteele C."/>
            <person name="Vares D."/>
            <person name="Vear F."/>
            <person name="Vautrin S."/>
            <person name="Crespi M."/>
            <person name="Mangin B."/>
            <person name="Burke J.M."/>
            <person name="Salse J."/>
            <person name="Munos S."/>
            <person name="Vincourt P."/>
            <person name="Rieseberg L.H."/>
            <person name="Langlade N.B."/>
        </authorList>
    </citation>
    <scope>NUCLEOTIDE SEQUENCE [LARGE SCALE GENOMIC DNA]</scope>
    <source>
        <strain evidence="4">cv. SF193</strain>
        <tissue evidence="2">Leaves</tissue>
    </source>
</reference>
<dbReference type="AlphaFoldDB" id="A0A251U343"/>
<accession>A0A251U343</accession>
<evidence type="ECO:0000313" key="2">
    <source>
        <dbReference type="EMBL" id="KAF5793086.1"/>
    </source>
</evidence>